<keyword evidence="3" id="KW-0732">Signal</keyword>
<protein>
    <recommendedName>
        <fullName evidence="5">TNFR-Cys domain-containing protein</fullName>
    </recommendedName>
</protein>
<dbReference type="GeneID" id="20090341"/>
<feature type="region of interest" description="Disordered" evidence="1">
    <location>
        <begin position="89"/>
        <end position="126"/>
    </location>
</feature>
<feature type="chain" id="PRO_5001537394" description="TNFR-Cys domain-containing protein" evidence="3">
    <location>
        <begin position="17"/>
        <end position="296"/>
    </location>
</feature>
<evidence type="ECO:0000256" key="2">
    <source>
        <dbReference type="SAM" id="Phobius"/>
    </source>
</evidence>
<organism evidence="4">
    <name type="scientific">Aphanomyces invadans</name>
    <dbReference type="NCBI Taxonomy" id="157072"/>
    <lineage>
        <taxon>Eukaryota</taxon>
        <taxon>Sar</taxon>
        <taxon>Stramenopiles</taxon>
        <taxon>Oomycota</taxon>
        <taxon>Saprolegniomycetes</taxon>
        <taxon>Saprolegniales</taxon>
        <taxon>Verrucalvaceae</taxon>
        <taxon>Aphanomyces</taxon>
    </lineage>
</organism>
<dbReference type="VEuPathDB" id="FungiDB:H310_13291"/>
<feature type="compositionally biased region" description="Low complexity" evidence="1">
    <location>
        <begin position="108"/>
        <end position="126"/>
    </location>
</feature>
<evidence type="ECO:0000256" key="1">
    <source>
        <dbReference type="SAM" id="MobiDB-lite"/>
    </source>
</evidence>
<accession>A0A024TEG0</accession>
<feature type="transmembrane region" description="Helical" evidence="2">
    <location>
        <begin position="132"/>
        <end position="152"/>
    </location>
</feature>
<dbReference type="OrthoDB" id="10660182at2759"/>
<reference evidence="4" key="1">
    <citation type="submission" date="2013-12" db="EMBL/GenBank/DDBJ databases">
        <title>The Genome Sequence of Aphanomyces invadans NJM9701.</title>
        <authorList>
            <consortium name="The Broad Institute Genomics Platform"/>
            <person name="Russ C."/>
            <person name="Tyler B."/>
            <person name="van West P."/>
            <person name="Dieguez-Uribeondo J."/>
            <person name="Young S.K."/>
            <person name="Zeng Q."/>
            <person name="Gargeya S."/>
            <person name="Fitzgerald M."/>
            <person name="Abouelleil A."/>
            <person name="Alvarado L."/>
            <person name="Chapman S.B."/>
            <person name="Gainer-Dewar J."/>
            <person name="Goldberg J."/>
            <person name="Griggs A."/>
            <person name="Gujja S."/>
            <person name="Hansen M."/>
            <person name="Howarth C."/>
            <person name="Imamovic A."/>
            <person name="Ireland A."/>
            <person name="Larimer J."/>
            <person name="McCowan C."/>
            <person name="Murphy C."/>
            <person name="Pearson M."/>
            <person name="Poon T.W."/>
            <person name="Priest M."/>
            <person name="Roberts A."/>
            <person name="Saif S."/>
            <person name="Shea T."/>
            <person name="Sykes S."/>
            <person name="Wortman J."/>
            <person name="Nusbaum C."/>
            <person name="Birren B."/>
        </authorList>
    </citation>
    <scope>NUCLEOTIDE SEQUENCE [LARGE SCALE GENOMIC DNA]</scope>
    <source>
        <strain evidence="4">NJM9701</strain>
    </source>
</reference>
<dbReference type="EMBL" id="KI914000">
    <property type="protein sequence ID" value="ETV92403.1"/>
    <property type="molecule type" value="Genomic_DNA"/>
</dbReference>
<proteinExistence type="predicted"/>
<keyword evidence="2" id="KW-1133">Transmembrane helix</keyword>
<dbReference type="AlphaFoldDB" id="A0A024TEG0"/>
<evidence type="ECO:0000256" key="3">
    <source>
        <dbReference type="SAM" id="SignalP"/>
    </source>
</evidence>
<keyword evidence="2" id="KW-0812">Transmembrane</keyword>
<gene>
    <name evidence="4" type="ORF">H310_13291</name>
</gene>
<name>A0A024TEG0_9STRA</name>
<dbReference type="RefSeq" id="XP_008878954.1">
    <property type="nucleotide sequence ID" value="XM_008880732.1"/>
</dbReference>
<keyword evidence="2" id="KW-0472">Membrane</keyword>
<sequence>MIRLMWLSFVFASASAHETHQPICDDVQCLTPAKTICIPSTTTTCPPCWSRHGELVHCGPAFMSSGMEGSSCPRGTTRCSPTNAFVRSSRRRRLTDTTTIAPPSPLVTSAPTATANTSSTSPPNAPDNSTTIWYTLACVGLCCLVVLLYGVLRYINRKQAREEKQERDEIAMYRAGIASDKASSASVLVMSMPPPDTLSLHNPSTHNQRIAHPHDVAMQSMFHTVGRVSLTSSGPGVVDSPIIEDLVLPSMTTVEVAAPPPATRDSSASIVIMEDSGEVWDVDGAEDEFRSTVEGK</sequence>
<feature type="signal peptide" evidence="3">
    <location>
        <begin position="1"/>
        <end position="16"/>
    </location>
</feature>
<evidence type="ECO:0000313" key="4">
    <source>
        <dbReference type="EMBL" id="ETV92403.1"/>
    </source>
</evidence>
<evidence type="ECO:0008006" key="5">
    <source>
        <dbReference type="Google" id="ProtNLM"/>
    </source>
</evidence>